<organism evidence="4 5">
    <name type="scientific">Nocardia mexicana</name>
    <dbReference type="NCBI Taxonomy" id="279262"/>
    <lineage>
        <taxon>Bacteria</taxon>
        <taxon>Bacillati</taxon>
        <taxon>Actinomycetota</taxon>
        <taxon>Actinomycetes</taxon>
        <taxon>Mycobacteriales</taxon>
        <taxon>Nocardiaceae</taxon>
        <taxon>Nocardia</taxon>
    </lineage>
</organism>
<dbReference type="Pfam" id="PF00132">
    <property type="entry name" value="Hexapep"/>
    <property type="match status" value="1"/>
</dbReference>
<evidence type="ECO:0000313" key="5">
    <source>
        <dbReference type="Proteomes" id="UP000255355"/>
    </source>
</evidence>
<evidence type="ECO:0000256" key="2">
    <source>
        <dbReference type="ARBA" id="ARBA00022679"/>
    </source>
</evidence>
<keyword evidence="3" id="KW-0677">Repeat</keyword>
<dbReference type="InterPro" id="IPR011004">
    <property type="entry name" value="Trimer_LpxA-like_sf"/>
</dbReference>
<dbReference type="InterPro" id="IPR018357">
    <property type="entry name" value="Hexapep_transf_CS"/>
</dbReference>
<dbReference type="SUPFAM" id="SSF51161">
    <property type="entry name" value="Trimeric LpxA-like enzymes"/>
    <property type="match status" value="1"/>
</dbReference>
<sequence>MASDNFMLIHDAELLAQGERVLGAEFTAMHERVVEITALTSRLNILPFDDESGRAALFEQILGRPLPAGVTIYPPFYTDHGLRLDLAERVFVNQGCTFLDYAGIRLGKGVMIGPKATFITVGHPVDPEERRRFLTGAPIDVAENVWIGAGATILPGVSIGRDSVVAAGAVVSEDVPAKSLVAGPKAEVRRSW</sequence>
<dbReference type="PROSITE" id="PS00101">
    <property type="entry name" value="HEXAPEP_TRANSFERASES"/>
    <property type="match status" value="1"/>
</dbReference>
<dbReference type="CDD" id="cd03357">
    <property type="entry name" value="LbH_MAT_GAT"/>
    <property type="match status" value="1"/>
</dbReference>
<dbReference type="GO" id="GO:0008374">
    <property type="term" value="F:O-acyltransferase activity"/>
    <property type="evidence" value="ECO:0007669"/>
    <property type="project" value="TreeGrafter"/>
</dbReference>
<dbReference type="Gene3D" id="2.160.10.10">
    <property type="entry name" value="Hexapeptide repeat proteins"/>
    <property type="match status" value="1"/>
</dbReference>
<dbReference type="EMBL" id="QQAZ01000002">
    <property type="protein sequence ID" value="RDI54443.1"/>
    <property type="molecule type" value="Genomic_DNA"/>
</dbReference>
<dbReference type="PANTHER" id="PTHR23416:SF23">
    <property type="entry name" value="ACETYLTRANSFERASE C18B11.09C-RELATED"/>
    <property type="match status" value="1"/>
</dbReference>
<evidence type="ECO:0000313" key="4">
    <source>
        <dbReference type="EMBL" id="RDI54443.1"/>
    </source>
</evidence>
<protein>
    <submittedName>
        <fullName evidence="4">Acetyltransferase-like isoleucine patch superfamily enzyme</fullName>
    </submittedName>
</protein>
<evidence type="ECO:0000256" key="1">
    <source>
        <dbReference type="ARBA" id="ARBA00007274"/>
    </source>
</evidence>
<dbReference type="OrthoDB" id="2643438at2"/>
<dbReference type="Proteomes" id="UP000255355">
    <property type="component" value="Unassembled WGS sequence"/>
</dbReference>
<keyword evidence="5" id="KW-1185">Reference proteome</keyword>
<dbReference type="STRING" id="1210089.GCA_001613165_04871"/>
<accession>A0A370HBW9</accession>
<gene>
    <name evidence="4" type="ORF">DFR68_102570</name>
</gene>
<comment type="caution">
    <text evidence="4">The sequence shown here is derived from an EMBL/GenBank/DDBJ whole genome shotgun (WGS) entry which is preliminary data.</text>
</comment>
<dbReference type="InterPro" id="IPR001451">
    <property type="entry name" value="Hexapep"/>
</dbReference>
<dbReference type="GO" id="GO:0005829">
    <property type="term" value="C:cytosol"/>
    <property type="evidence" value="ECO:0007669"/>
    <property type="project" value="TreeGrafter"/>
</dbReference>
<reference evidence="4 5" key="1">
    <citation type="submission" date="2018-07" db="EMBL/GenBank/DDBJ databases">
        <title>Genomic Encyclopedia of Type Strains, Phase IV (KMG-IV): sequencing the most valuable type-strain genomes for metagenomic binning, comparative biology and taxonomic classification.</title>
        <authorList>
            <person name="Goeker M."/>
        </authorList>
    </citation>
    <scope>NUCLEOTIDE SEQUENCE [LARGE SCALE GENOMIC DNA]</scope>
    <source>
        <strain evidence="4 5">DSM 44952</strain>
    </source>
</reference>
<keyword evidence="2 4" id="KW-0808">Transferase</keyword>
<dbReference type="RefSeq" id="WP_084519965.1">
    <property type="nucleotide sequence ID" value="NZ_QQAZ01000002.1"/>
</dbReference>
<proteinExistence type="inferred from homology"/>
<evidence type="ECO:0000256" key="3">
    <source>
        <dbReference type="ARBA" id="ARBA00022737"/>
    </source>
</evidence>
<dbReference type="InterPro" id="IPR051159">
    <property type="entry name" value="Hexapeptide_acetyltransf"/>
</dbReference>
<dbReference type="PANTHER" id="PTHR23416">
    <property type="entry name" value="SIALIC ACID SYNTHASE-RELATED"/>
    <property type="match status" value="1"/>
</dbReference>
<dbReference type="AlphaFoldDB" id="A0A370HBW9"/>
<comment type="similarity">
    <text evidence="1">Belongs to the transferase hexapeptide repeat family.</text>
</comment>
<name>A0A370HBW9_9NOCA</name>